<dbReference type="Proteomes" id="UP000216752">
    <property type="component" value="Chromosome"/>
</dbReference>
<feature type="chain" id="PRO_5047550826" description="DUF5666 domain-containing protein" evidence="1">
    <location>
        <begin position="27"/>
        <end position="181"/>
    </location>
</feature>
<evidence type="ECO:0000313" key="3">
    <source>
        <dbReference type="Proteomes" id="UP000216752"/>
    </source>
</evidence>
<evidence type="ECO:0000313" key="2">
    <source>
        <dbReference type="EMBL" id="XFO67582.1"/>
    </source>
</evidence>
<evidence type="ECO:0008006" key="4">
    <source>
        <dbReference type="Google" id="ProtNLM"/>
    </source>
</evidence>
<feature type="signal peptide" evidence="1">
    <location>
        <begin position="1"/>
        <end position="26"/>
    </location>
</feature>
<dbReference type="EMBL" id="CP155573">
    <property type="protein sequence ID" value="XFO67582.1"/>
    <property type="molecule type" value="Genomic_DNA"/>
</dbReference>
<protein>
    <recommendedName>
        <fullName evidence="4">DUF5666 domain-containing protein</fullName>
    </recommendedName>
</protein>
<dbReference type="RefSeq" id="WP_094603703.1">
    <property type="nucleotide sequence ID" value="NZ_CP155573.1"/>
</dbReference>
<proteinExistence type="predicted"/>
<organism evidence="2 3">
    <name type="scientific">Sporomusa silvacetica DSM 10669</name>
    <dbReference type="NCBI Taxonomy" id="1123289"/>
    <lineage>
        <taxon>Bacteria</taxon>
        <taxon>Bacillati</taxon>
        <taxon>Bacillota</taxon>
        <taxon>Negativicutes</taxon>
        <taxon>Selenomonadales</taxon>
        <taxon>Sporomusaceae</taxon>
        <taxon>Sporomusa</taxon>
    </lineage>
</organism>
<gene>
    <name evidence="2" type="ORF">SPSIL_038010</name>
</gene>
<keyword evidence="1" id="KW-0732">Signal</keyword>
<sequence length="181" mass="19802">MNLKSYSVVAILIIMMVTASVSSASATETATANMPQELLIAKGTIIKIQAVDSISSQKNKHNEKVHFKVKEDIMVGDDTIVPANTDVEGIITKVKKARSWDRDGQIEVVFSEVKTKDGYSLPVDGRIYLRGDKPNILVRYSLGGVFIKGKEAVIKAGVEVNLQIKADTIFQRPLSGIKEKV</sequence>
<accession>A0ABZ3IPH3</accession>
<evidence type="ECO:0000256" key="1">
    <source>
        <dbReference type="SAM" id="SignalP"/>
    </source>
</evidence>
<keyword evidence="3" id="KW-1185">Reference proteome</keyword>
<reference evidence="2" key="1">
    <citation type="submission" date="2024-05" db="EMBL/GenBank/DDBJ databases">
        <title>Isolation and characterization of Sporomusa carbonis sp. nov., a carboxydotrophic hydrogenogen in the genus of Sporomusa isolated from a charcoal burning pile.</title>
        <authorList>
            <person name="Boeer T."/>
            <person name="Rosenbaum F."/>
            <person name="Eysell L."/>
            <person name="Mueller V."/>
            <person name="Daniel R."/>
            <person name="Poehlein A."/>
        </authorList>
    </citation>
    <scope>NUCLEOTIDE SEQUENCE [LARGE SCALE GENOMIC DNA]</scope>
    <source>
        <strain evidence="2">DSM 10669</strain>
    </source>
</reference>
<name>A0ABZ3IPH3_9FIRM</name>